<dbReference type="AlphaFoldDB" id="A0AAD5YR17"/>
<evidence type="ECO:0000313" key="2">
    <source>
        <dbReference type="EMBL" id="KAJ3569009.1"/>
    </source>
</evidence>
<gene>
    <name evidence="2" type="ORF">NP233_g5334</name>
</gene>
<reference evidence="2" key="1">
    <citation type="submission" date="2022-07" db="EMBL/GenBank/DDBJ databases">
        <title>Genome Sequence of Leucocoprinus birnbaumii.</title>
        <authorList>
            <person name="Buettner E."/>
        </authorList>
    </citation>
    <scope>NUCLEOTIDE SEQUENCE</scope>
    <source>
        <strain evidence="2">VT141</strain>
    </source>
</reference>
<comment type="caution">
    <text evidence="2">The sequence shown here is derived from an EMBL/GenBank/DDBJ whole genome shotgun (WGS) entry which is preliminary data.</text>
</comment>
<dbReference type="EMBL" id="JANIEX010000312">
    <property type="protein sequence ID" value="KAJ3569009.1"/>
    <property type="molecule type" value="Genomic_DNA"/>
</dbReference>
<accession>A0AAD5YR17</accession>
<protein>
    <submittedName>
        <fullName evidence="2">Uncharacterized protein</fullName>
    </submittedName>
</protein>
<organism evidence="2 3">
    <name type="scientific">Leucocoprinus birnbaumii</name>
    <dbReference type="NCBI Taxonomy" id="56174"/>
    <lineage>
        <taxon>Eukaryota</taxon>
        <taxon>Fungi</taxon>
        <taxon>Dikarya</taxon>
        <taxon>Basidiomycota</taxon>
        <taxon>Agaricomycotina</taxon>
        <taxon>Agaricomycetes</taxon>
        <taxon>Agaricomycetidae</taxon>
        <taxon>Agaricales</taxon>
        <taxon>Agaricineae</taxon>
        <taxon>Agaricaceae</taxon>
        <taxon>Leucocoprinus</taxon>
    </lineage>
</organism>
<sequence length="336" mass="37094">MTKRIAKKTFIMKVKVSALTRKGFELPTLFLLLKAPSFDHASSRNAVNLPQQLTRLLARIDKGKARAIDIASPRDDEQREIRISGSLGSKEEGHVPHSFGSAGIKTKAYILVFLRLVAYWFSVHHLSVNATYRSTVSKIRDAAKARDAAKVRGAMKTGGLVASIPWSNLSPFAASDVLQTKQHQGTQTQPTKNLFPSASQPHASTSSAARNIARSGVNEKLPSHTNPPWTPPSIPRNVSAEIKLQDSLDISNQSLTSSPPSFTTLVTRTAAWSRRMEVPSTQEECLDYFSQNHDDWNADDPLLWRMLDKYVAMIPDDSSDELEQSDEVSVLSLSDS</sequence>
<evidence type="ECO:0000313" key="3">
    <source>
        <dbReference type="Proteomes" id="UP001213000"/>
    </source>
</evidence>
<dbReference type="Proteomes" id="UP001213000">
    <property type="component" value="Unassembled WGS sequence"/>
</dbReference>
<name>A0AAD5YR17_9AGAR</name>
<feature type="region of interest" description="Disordered" evidence="1">
    <location>
        <begin position="182"/>
        <end position="209"/>
    </location>
</feature>
<evidence type="ECO:0000256" key="1">
    <source>
        <dbReference type="SAM" id="MobiDB-lite"/>
    </source>
</evidence>
<proteinExistence type="predicted"/>
<keyword evidence="3" id="KW-1185">Reference proteome</keyword>